<evidence type="ECO:0000313" key="6">
    <source>
        <dbReference type="Proteomes" id="UP000578352"/>
    </source>
</evidence>
<dbReference type="Proteomes" id="UP000578352">
    <property type="component" value="Unassembled WGS sequence"/>
</dbReference>
<dbReference type="InterPro" id="IPR009057">
    <property type="entry name" value="Homeodomain-like_sf"/>
</dbReference>
<dbReference type="PANTHER" id="PTHR46796:SF12">
    <property type="entry name" value="HTH-TYPE DNA-BINDING TRANSCRIPTIONAL ACTIVATOR EUTR"/>
    <property type="match status" value="1"/>
</dbReference>
<keyword evidence="1" id="KW-0805">Transcription regulation</keyword>
<dbReference type="InterPro" id="IPR050204">
    <property type="entry name" value="AraC_XylS_family_regulators"/>
</dbReference>
<protein>
    <submittedName>
        <fullName evidence="5">AraC-like DNA-binding protein</fullName>
    </submittedName>
</protein>
<dbReference type="GO" id="GO:0003700">
    <property type="term" value="F:DNA-binding transcription factor activity"/>
    <property type="evidence" value="ECO:0007669"/>
    <property type="project" value="InterPro"/>
</dbReference>
<keyword evidence="3" id="KW-0804">Transcription</keyword>
<dbReference type="Gene3D" id="1.10.10.60">
    <property type="entry name" value="Homeodomain-like"/>
    <property type="match status" value="1"/>
</dbReference>
<dbReference type="GO" id="GO:0043565">
    <property type="term" value="F:sequence-specific DNA binding"/>
    <property type="evidence" value="ECO:0007669"/>
    <property type="project" value="InterPro"/>
</dbReference>
<dbReference type="Pfam" id="PF12833">
    <property type="entry name" value="HTH_18"/>
    <property type="match status" value="1"/>
</dbReference>
<comment type="caution">
    <text evidence="5">The sequence shown here is derived from an EMBL/GenBank/DDBJ whole genome shotgun (WGS) entry which is preliminary data.</text>
</comment>
<keyword evidence="2 5" id="KW-0238">DNA-binding</keyword>
<feature type="domain" description="HTH araC/xylS-type" evidence="4">
    <location>
        <begin position="206"/>
        <end position="308"/>
    </location>
</feature>
<dbReference type="SUPFAM" id="SSF46689">
    <property type="entry name" value="Homeodomain-like"/>
    <property type="match status" value="1"/>
</dbReference>
<evidence type="ECO:0000256" key="3">
    <source>
        <dbReference type="ARBA" id="ARBA00023163"/>
    </source>
</evidence>
<dbReference type="RefSeq" id="WP_179604877.1">
    <property type="nucleotide sequence ID" value="NZ_BAABEH010000001.1"/>
</dbReference>
<reference evidence="5 6" key="1">
    <citation type="submission" date="2020-07" db="EMBL/GenBank/DDBJ databases">
        <title>Sequencing the genomes of 1000 actinobacteria strains.</title>
        <authorList>
            <person name="Klenk H.-P."/>
        </authorList>
    </citation>
    <scope>NUCLEOTIDE SEQUENCE [LARGE SCALE GENOMIC DNA]</scope>
    <source>
        <strain evidence="5 6">DSM 15165</strain>
    </source>
</reference>
<sequence>MTSREPDVALEVIRGLQPGFDFTRADDDAPFSFSLNHVGDERLSVDRLDLVCTGRGVADPMTAYTICELSTPTVVRAGREQLDTSGPFLFPLGRIESSWEHESRGDAVQVDVAALDELARQHFDRPGLRVRFTGSAPLDAEHARDWTIVAAHVRGPGGEPGAFENDLIRDGLFRMVAAALLADFPNDTLDLPPVHEGSVAVPATIRRAVAYMEEHLAEPIGLSDIAAAARLSPRGLQDAFHRIVGMSPTQYLRRLRLSAARADLLAADVVHRETVTAIAHRWGFAHVPRFAAAYRAEYGEYPRETLGR</sequence>
<dbReference type="InterPro" id="IPR018060">
    <property type="entry name" value="HTH_AraC"/>
</dbReference>
<dbReference type="PANTHER" id="PTHR46796">
    <property type="entry name" value="HTH-TYPE TRANSCRIPTIONAL ACTIVATOR RHAS-RELATED"/>
    <property type="match status" value="1"/>
</dbReference>
<gene>
    <name evidence="5" type="ORF">HNR13_001165</name>
</gene>
<name>A0A853CRB8_9MICO</name>
<dbReference type="SMART" id="SM00342">
    <property type="entry name" value="HTH_ARAC"/>
    <property type="match status" value="1"/>
</dbReference>
<dbReference type="EMBL" id="JACCFL010000001">
    <property type="protein sequence ID" value="NYJ22878.1"/>
    <property type="molecule type" value="Genomic_DNA"/>
</dbReference>
<proteinExistence type="predicted"/>
<evidence type="ECO:0000256" key="2">
    <source>
        <dbReference type="ARBA" id="ARBA00023125"/>
    </source>
</evidence>
<dbReference type="PROSITE" id="PS01124">
    <property type="entry name" value="HTH_ARAC_FAMILY_2"/>
    <property type="match status" value="1"/>
</dbReference>
<organism evidence="5 6">
    <name type="scientific">Leifsonia shinshuensis</name>
    <dbReference type="NCBI Taxonomy" id="150026"/>
    <lineage>
        <taxon>Bacteria</taxon>
        <taxon>Bacillati</taxon>
        <taxon>Actinomycetota</taxon>
        <taxon>Actinomycetes</taxon>
        <taxon>Micrococcales</taxon>
        <taxon>Microbacteriaceae</taxon>
        <taxon>Leifsonia</taxon>
    </lineage>
</organism>
<evidence type="ECO:0000256" key="1">
    <source>
        <dbReference type="ARBA" id="ARBA00023015"/>
    </source>
</evidence>
<evidence type="ECO:0000259" key="4">
    <source>
        <dbReference type="PROSITE" id="PS01124"/>
    </source>
</evidence>
<accession>A0A853CRB8</accession>
<evidence type="ECO:0000313" key="5">
    <source>
        <dbReference type="EMBL" id="NYJ22878.1"/>
    </source>
</evidence>
<dbReference type="AlphaFoldDB" id="A0A853CRB8"/>